<feature type="transmembrane region" description="Helical" evidence="5">
    <location>
        <begin position="6"/>
        <end position="27"/>
    </location>
</feature>
<feature type="transmembrane region" description="Helical" evidence="5">
    <location>
        <begin position="200"/>
        <end position="225"/>
    </location>
</feature>
<sequence length="476" mass="52194">MNIDLMPMLPELFLLTATCIVLLIDVFSKDLDRLQTYRLAQLSLMITGVMVIAQFPDLQYHLYQRHFILDPMAGIVKVSVIALSMVGMMFARPYILQRPILRGEYFILHLFAVLGMMVLAGGGSLLTLYLGLELLSLSLYALVAMHRHSTLASEAAVKYFVMGAIASGFLLYGMSMVYGVTGKIHITDIALYLETNQASLTLRFGLVFMVVAMAFKFGAVPFQMWVPDVYHGAPTSVTAFIASAPKIAAFALIIRILGYGFEQVLLDWQGMLIIMATLSIVIGNLVALAQDNIKRLLAYSAIAHVGYFLLGIIAGTGAGYSASFFYIITYAIMSLGGFGCLIYLAKGKSEVHLISELKGLGQRNPWGGLLISSLFLSMAGIPPFVGFWAKLEVIRAILEADLVWLAVLAALMSVVGLFYYLKVVKVIFFDSPDSEIKVKAERELRLALGITAVAVVALGLFPAQLLEVCRQAFQYL</sequence>
<dbReference type="NCBIfam" id="TIGR01770">
    <property type="entry name" value="NDH_I_N"/>
    <property type="match status" value="1"/>
</dbReference>
<dbReference type="KEGG" id="kpd:CW740_01255"/>
<dbReference type="Proteomes" id="UP000232693">
    <property type="component" value="Chromosome"/>
</dbReference>
<keyword evidence="5" id="KW-0520">NAD</keyword>
<proteinExistence type="inferred from homology"/>
<keyword evidence="5" id="KW-1003">Cell membrane</keyword>
<dbReference type="GO" id="GO:0012505">
    <property type="term" value="C:endomembrane system"/>
    <property type="evidence" value="ECO:0007669"/>
    <property type="project" value="UniProtKB-SubCell"/>
</dbReference>
<dbReference type="OrthoDB" id="9768329at2"/>
<keyword evidence="5" id="KW-0830">Ubiquinone</keyword>
<evidence type="ECO:0000259" key="7">
    <source>
        <dbReference type="Pfam" id="PF00361"/>
    </source>
</evidence>
<feature type="transmembrane region" description="Helical" evidence="5">
    <location>
        <begin position="103"/>
        <end position="120"/>
    </location>
</feature>
<feature type="transmembrane region" description="Helical" evidence="5">
    <location>
        <begin position="296"/>
        <end position="318"/>
    </location>
</feature>
<feature type="domain" description="NADH:quinone oxidoreductase/Mrp antiporter transmembrane" evidence="7">
    <location>
        <begin position="124"/>
        <end position="414"/>
    </location>
</feature>
<gene>
    <name evidence="5" type="primary">nuoN</name>
    <name evidence="8" type="ORF">CW740_01255</name>
</gene>
<dbReference type="Pfam" id="PF00361">
    <property type="entry name" value="Proton_antipo_M"/>
    <property type="match status" value="1"/>
</dbReference>
<keyword evidence="2 5" id="KW-0812">Transmembrane</keyword>
<dbReference type="PANTHER" id="PTHR22773">
    <property type="entry name" value="NADH DEHYDROGENASE"/>
    <property type="match status" value="1"/>
</dbReference>
<dbReference type="InterPro" id="IPR010096">
    <property type="entry name" value="NADH-Q_OxRdtase_suN/2"/>
</dbReference>
<feature type="transmembrane region" description="Helical" evidence="5">
    <location>
        <begin position="39"/>
        <end position="56"/>
    </location>
</feature>
<dbReference type="GO" id="GO:0042773">
    <property type="term" value="P:ATP synthesis coupled electron transport"/>
    <property type="evidence" value="ECO:0007669"/>
    <property type="project" value="InterPro"/>
</dbReference>
<feature type="transmembrane region" description="Helical" evidence="5">
    <location>
        <begin position="324"/>
        <end position="345"/>
    </location>
</feature>
<feature type="transmembrane region" description="Helical" evidence="5">
    <location>
        <begin position="366"/>
        <end position="390"/>
    </location>
</feature>
<comment type="function">
    <text evidence="5">NDH-1 shuttles electrons from NADH, via FMN and iron-sulfur (Fe-S) centers, to quinones in the respiratory chain. The immediate electron acceptor for the enzyme in this species is believed to be ubiquinone. Couples the redox reaction to proton translocation (for every two electrons transferred, four hydrogen ions are translocated across the cytoplasmic membrane), and thus conserves the redox energy in a proton gradient.</text>
</comment>
<name>A0A2K9AZ14_9GAMM</name>
<dbReference type="GO" id="GO:0008137">
    <property type="term" value="F:NADH dehydrogenase (ubiquinone) activity"/>
    <property type="evidence" value="ECO:0007669"/>
    <property type="project" value="InterPro"/>
</dbReference>
<dbReference type="NCBIfam" id="NF004442">
    <property type="entry name" value="PRK05777.1-5"/>
    <property type="match status" value="1"/>
</dbReference>
<keyword evidence="4 5" id="KW-0472">Membrane</keyword>
<keyword evidence="5" id="KW-1278">Translocase</keyword>
<feature type="transmembrane region" description="Helical" evidence="5">
    <location>
        <begin position="157"/>
        <end position="180"/>
    </location>
</feature>
<comment type="subcellular location">
    <subcellularLocation>
        <location evidence="5">Cell membrane</location>
        <topology evidence="5">Multi-pass membrane protein</topology>
    </subcellularLocation>
    <subcellularLocation>
        <location evidence="1">Endomembrane system</location>
        <topology evidence="1">Multi-pass membrane protein</topology>
    </subcellularLocation>
    <subcellularLocation>
        <location evidence="6">Membrane</location>
        <topology evidence="6">Multi-pass membrane protein</topology>
    </subcellularLocation>
</comment>
<dbReference type="AlphaFoldDB" id="A0A2K9AZ14"/>
<dbReference type="GO" id="GO:0050136">
    <property type="term" value="F:NADH dehydrogenase (quinone) (non-electrogenic) activity"/>
    <property type="evidence" value="ECO:0007669"/>
    <property type="project" value="UniProtKB-UniRule"/>
</dbReference>
<evidence type="ECO:0000313" key="8">
    <source>
        <dbReference type="EMBL" id="AUD77938.1"/>
    </source>
</evidence>
<dbReference type="HAMAP" id="MF_00445">
    <property type="entry name" value="NDH1_NuoN_1"/>
    <property type="match status" value="1"/>
</dbReference>
<dbReference type="GO" id="GO:0005886">
    <property type="term" value="C:plasma membrane"/>
    <property type="evidence" value="ECO:0007669"/>
    <property type="project" value="UniProtKB-SubCell"/>
</dbReference>
<dbReference type="EC" id="7.1.1.-" evidence="5"/>
<dbReference type="GO" id="GO:0048038">
    <property type="term" value="F:quinone binding"/>
    <property type="evidence" value="ECO:0007669"/>
    <property type="project" value="UniProtKB-KW"/>
</dbReference>
<feature type="transmembrane region" description="Helical" evidence="5">
    <location>
        <begin position="270"/>
        <end position="289"/>
    </location>
</feature>
<reference evidence="8 9" key="1">
    <citation type="submission" date="2017-12" db="EMBL/GenBank/DDBJ databases">
        <title>Kangiella profundi FT102 completed genome.</title>
        <authorList>
            <person name="Xu J."/>
            <person name="Wang J."/>
            <person name="Lu Y."/>
        </authorList>
    </citation>
    <scope>NUCLEOTIDE SEQUENCE [LARGE SCALE GENOMIC DNA]</scope>
    <source>
        <strain evidence="8 9">FT102</strain>
    </source>
</reference>
<evidence type="ECO:0000256" key="3">
    <source>
        <dbReference type="ARBA" id="ARBA00022989"/>
    </source>
</evidence>
<feature type="transmembrane region" description="Helical" evidence="5">
    <location>
        <begin position="446"/>
        <end position="466"/>
    </location>
</feature>
<keyword evidence="3 5" id="KW-1133">Transmembrane helix</keyword>
<comment type="similarity">
    <text evidence="5">Belongs to the complex I subunit 2 family.</text>
</comment>
<keyword evidence="9" id="KW-1185">Reference proteome</keyword>
<comment type="catalytic activity">
    <reaction evidence="5">
        <text>a quinone + NADH + 5 H(+)(in) = a quinol + NAD(+) + 4 H(+)(out)</text>
        <dbReference type="Rhea" id="RHEA:57888"/>
        <dbReference type="ChEBI" id="CHEBI:15378"/>
        <dbReference type="ChEBI" id="CHEBI:24646"/>
        <dbReference type="ChEBI" id="CHEBI:57540"/>
        <dbReference type="ChEBI" id="CHEBI:57945"/>
        <dbReference type="ChEBI" id="CHEBI:132124"/>
    </reaction>
</comment>
<feature type="transmembrane region" description="Helical" evidence="5">
    <location>
        <begin position="402"/>
        <end position="421"/>
    </location>
</feature>
<dbReference type="EMBL" id="CP025120">
    <property type="protein sequence ID" value="AUD77938.1"/>
    <property type="molecule type" value="Genomic_DNA"/>
</dbReference>
<protein>
    <recommendedName>
        <fullName evidence="5">NADH-quinone oxidoreductase subunit N</fullName>
        <ecNumber evidence="5">7.1.1.-</ecNumber>
    </recommendedName>
    <alternativeName>
        <fullName evidence="5">NADH dehydrogenase I subunit N</fullName>
    </alternativeName>
    <alternativeName>
        <fullName evidence="5">NDH-1 subunit N</fullName>
    </alternativeName>
</protein>
<accession>A0A2K9AZ14</accession>
<feature type="transmembrane region" description="Helical" evidence="5">
    <location>
        <begin position="68"/>
        <end position="91"/>
    </location>
</feature>
<organism evidence="8 9">
    <name type="scientific">Kangiella profundi</name>
    <dbReference type="NCBI Taxonomy" id="1561924"/>
    <lineage>
        <taxon>Bacteria</taxon>
        <taxon>Pseudomonadati</taxon>
        <taxon>Pseudomonadota</taxon>
        <taxon>Gammaproteobacteria</taxon>
        <taxon>Kangiellales</taxon>
        <taxon>Kangiellaceae</taxon>
        <taxon>Kangiella</taxon>
    </lineage>
</organism>
<evidence type="ECO:0000256" key="1">
    <source>
        <dbReference type="ARBA" id="ARBA00004127"/>
    </source>
</evidence>
<evidence type="ECO:0000256" key="4">
    <source>
        <dbReference type="ARBA" id="ARBA00023136"/>
    </source>
</evidence>
<evidence type="ECO:0000256" key="2">
    <source>
        <dbReference type="ARBA" id="ARBA00022692"/>
    </source>
</evidence>
<comment type="subunit">
    <text evidence="5">NDH-1 is composed of 14 different subunits. Subunits NuoA, H, J, K, L, M, N constitute the membrane sector of the complex.</text>
</comment>
<dbReference type="RefSeq" id="WP_106645854.1">
    <property type="nucleotide sequence ID" value="NZ_BMGO01000001.1"/>
</dbReference>
<dbReference type="InterPro" id="IPR001750">
    <property type="entry name" value="ND/Mrp_TM"/>
</dbReference>
<evidence type="ECO:0000256" key="6">
    <source>
        <dbReference type="RuleBase" id="RU000320"/>
    </source>
</evidence>
<keyword evidence="5" id="KW-0874">Quinone</keyword>
<evidence type="ECO:0000256" key="5">
    <source>
        <dbReference type="HAMAP-Rule" id="MF_00445"/>
    </source>
</evidence>
<keyword evidence="5" id="KW-0813">Transport</keyword>
<evidence type="ECO:0000313" key="9">
    <source>
        <dbReference type="Proteomes" id="UP000232693"/>
    </source>
</evidence>